<sequence length="338" mass="36568">MRMLDEIDWGSLSHAYGPATDTAAHLAALTSANPDARQAALDHLDAAVLHQGFPASATAPAAHVVAGLLARGEADPEVRDGLIEFLGEVAAATSTAAGDPYSEDLLAPLQRAIQESYPVVVGFLDHHDRWVRKRAVEAAISHARTQVLAEQRPILAARLRIWADDPSEERAYWVRRLGELDIDTEQYLTDPDAEVRVCAALAPGLGDNPAATDIIVAALVHAADHGIADPALYRLGEIVAAALVRVADFERIAAPAETIIRHADWTGFDRTWGPLLLAAFDTPYDEHIEPSATQRRILTALVDNPLVWNHRIGNSLSVFRRAGLPFEREACARIAGEV</sequence>
<dbReference type="SUPFAM" id="SSF48371">
    <property type="entry name" value="ARM repeat"/>
    <property type="match status" value="1"/>
</dbReference>
<evidence type="ECO:0008006" key="3">
    <source>
        <dbReference type="Google" id="ProtNLM"/>
    </source>
</evidence>
<evidence type="ECO:0000313" key="1">
    <source>
        <dbReference type="EMBL" id="VFA96499.1"/>
    </source>
</evidence>
<dbReference type="InterPro" id="IPR016024">
    <property type="entry name" value="ARM-type_fold"/>
</dbReference>
<reference evidence="1 2" key="1">
    <citation type="submission" date="2019-02" db="EMBL/GenBank/DDBJ databases">
        <authorList>
            <consortium name="Pathogen Informatics"/>
        </authorList>
    </citation>
    <scope>NUCLEOTIDE SEQUENCE [LARGE SCALE GENOMIC DNA]</scope>
    <source>
        <strain evidence="1 2">3012STDY6756504</strain>
    </source>
</reference>
<dbReference type="Proteomes" id="UP000290439">
    <property type="component" value="Chromosome"/>
</dbReference>
<accession>A0A4U8VVU7</accession>
<dbReference type="EMBL" id="LR215973">
    <property type="protein sequence ID" value="VFA96499.1"/>
    <property type="molecule type" value="Genomic_DNA"/>
</dbReference>
<protein>
    <recommendedName>
        <fullName evidence="3">HEAT repeat domain-containing protein</fullName>
    </recommendedName>
</protein>
<dbReference type="AlphaFoldDB" id="A0A4U8VVU7"/>
<organism evidence="1 2">
    <name type="scientific">Nocardia cyriacigeorgica</name>
    <dbReference type="NCBI Taxonomy" id="135487"/>
    <lineage>
        <taxon>Bacteria</taxon>
        <taxon>Bacillati</taxon>
        <taxon>Actinomycetota</taxon>
        <taxon>Actinomycetes</taxon>
        <taxon>Mycobacteriales</taxon>
        <taxon>Nocardiaceae</taxon>
        <taxon>Nocardia</taxon>
    </lineage>
</organism>
<name>A0A4U8VVU7_9NOCA</name>
<dbReference type="Gene3D" id="1.25.10.10">
    <property type="entry name" value="Leucine-rich Repeat Variant"/>
    <property type="match status" value="1"/>
</dbReference>
<evidence type="ECO:0000313" key="2">
    <source>
        <dbReference type="Proteomes" id="UP000290439"/>
    </source>
</evidence>
<gene>
    <name evidence="1" type="ORF">NCTC10797_00249</name>
</gene>
<dbReference type="InterPro" id="IPR011989">
    <property type="entry name" value="ARM-like"/>
</dbReference>
<proteinExistence type="predicted"/>